<evidence type="ECO:0000259" key="1">
    <source>
        <dbReference type="Pfam" id="PF01841"/>
    </source>
</evidence>
<dbReference type="Gene3D" id="3.10.620.30">
    <property type="match status" value="1"/>
</dbReference>
<dbReference type="Pfam" id="PF01841">
    <property type="entry name" value="Transglut_core"/>
    <property type="match status" value="1"/>
</dbReference>
<gene>
    <name evidence="2" type="ORF">HQN60_08860</name>
</gene>
<evidence type="ECO:0000313" key="3">
    <source>
        <dbReference type="Proteomes" id="UP000504844"/>
    </source>
</evidence>
<dbReference type="EMBL" id="CP054143">
    <property type="protein sequence ID" value="QKJ66803.1"/>
    <property type="molecule type" value="Genomic_DNA"/>
</dbReference>
<dbReference type="InterPro" id="IPR038765">
    <property type="entry name" value="Papain-like_cys_pep_sf"/>
</dbReference>
<proteinExistence type="predicted"/>
<name>A0A6M8SNN3_9NEIS</name>
<evidence type="ECO:0000313" key="2">
    <source>
        <dbReference type="EMBL" id="QKJ66803.1"/>
    </source>
</evidence>
<protein>
    <submittedName>
        <fullName evidence="2">Transglutaminase domain-containing protein</fullName>
    </submittedName>
</protein>
<sequence>MLRNRLQRFKLFKKISSLVAPIDQRIDFDKQALSVLESHFASDQDEYLTQFRIKYALDELIESAATDTARLQRVMHWVHHLWQHNGQNTPSQNDAMTIVAEAAQGQQFRCVEYGIVLATALAALGFPARILSLMTQDVEHKRSCAGHVVTEVYLHDLAKWVMADAQWNIMPMLNQQAANALELTQAIYQGDDNLSLQSTTAIKPKYYLKWIKPYLYYFTTRLEHRYDFNANATQIRLMPIGAKTPKVFQRKHPISAATMTHILADFYPDKDRIKMI</sequence>
<dbReference type="KEGG" id="dee:HQN60_08860"/>
<feature type="domain" description="Transglutaminase-like" evidence="1">
    <location>
        <begin position="58"/>
        <end position="165"/>
    </location>
</feature>
<dbReference type="SUPFAM" id="SSF54001">
    <property type="entry name" value="Cysteine proteinases"/>
    <property type="match status" value="1"/>
</dbReference>
<keyword evidence="3" id="KW-1185">Reference proteome</keyword>
<organism evidence="2 3">
    <name type="scientific">Deefgea piscis</name>
    <dbReference type="NCBI Taxonomy" id="2739061"/>
    <lineage>
        <taxon>Bacteria</taxon>
        <taxon>Pseudomonadati</taxon>
        <taxon>Pseudomonadota</taxon>
        <taxon>Betaproteobacteria</taxon>
        <taxon>Neisseriales</taxon>
        <taxon>Chitinibacteraceae</taxon>
        <taxon>Deefgea</taxon>
    </lineage>
</organism>
<dbReference type="Proteomes" id="UP000504844">
    <property type="component" value="Chromosome"/>
</dbReference>
<accession>A0A6M8SNN3</accession>
<dbReference type="InterPro" id="IPR002931">
    <property type="entry name" value="Transglutaminase-like"/>
</dbReference>
<reference evidence="2 3" key="1">
    <citation type="submission" date="2020-05" db="EMBL/GenBank/DDBJ databases">
        <title>Complete genome sequence of Deefgea sp. D17.</title>
        <authorList>
            <person name="Bae J.-W."/>
            <person name="Han J.E."/>
        </authorList>
    </citation>
    <scope>NUCLEOTIDE SEQUENCE [LARGE SCALE GENOMIC DNA]</scope>
    <source>
        <strain evidence="2 3">D17</strain>
    </source>
</reference>
<dbReference type="AlphaFoldDB" id="A0A6M8SNN3"/>
<dbReference type="RefSeq" id="WP_173533307.1">
    <property type="nucleotide sequence ID" value="NZ_CP054143.1"/>
</dbReference>